<dbReference type="PANTHER" id="PTHR12131">
    <property type="entry name" value="ATP-DEPENDENT RNA AND DNA HELICASE"/>
    <property type="match status" value="1"/>
</dbReference>
<reference evidence="20 21" key="1">
    <citation type="submission" date="2023-10" db="EMBL/GenBank/DDBJ databases">
        <title>Genome-Wide Identification Analysis in wild type Solanum Pinnatisectum Reveals Some Genes Defensing Phytophthora Infestans.</title>
        <authorList>
            <person name="Sun C."/>
        </authorList>
    </citation>
    <scope>NUCLEOTIDE SEQUENCE [LARGE SCALE GENOMIC DNA]</scope>
    <source>
        <strain evidence="20">LQN</strain>
        <tissue evidence="20">Leaf</tissue>
    </source>
</reference>
<evidence type="ECO:0000259" key="19">
    <source>
        <dbReference type="PROSITE" id="PS51194"/>
    </source>
</evidence>
<dbReference type="InterPro" id="IPR027417">
    <property type="entry name" value="P-loop_NTPase"/>
</dbReference>
<dbReference type="Gene3D" id="1.20.58.1080">
    <property type="match status" value="1"/>
</dbReference>
<keyword evidence="14" id="KW-1135">Mitochondrion nucleoid</keyword>
<evidence type="ECO:0000256" key="17">
    <source>
        <dbReference type="ARBA" id="ARBA00083723"/>
    </source>
</evidence>
<comment type="subcellular location">
    <subcellularLocation>
        <location evidence="4">Mitochondrion matrix</location>
        <location evidence="4">Mitochondrion nucleoid</location>
    </subcellularLocation>
    <subcellularLocation>
        <location evidence="3">Nucleus</location>
    </subcellularLocation>
</comment>
<evidence type="ECO:0000256" key="5">
    <source>
        <dbReference type="ARBA" id="ARBA00011661"/>
    </source>
</evidence>
<evidence type="ECO:0000256" key="14">
    <source>
        <dbReference type="ARBA" id="ARBA00023271"/>
    </source>
</evidence>
<dbReference type="InterPro" id="IPR041082">
    <property type="entry name" value="Suv3_C_1"/>
</dbReference>
<dbReference type="PROSITE" id="PS51194">
    <property type="entry name" value="HELICASE_CTER"/>
    <property type="match status" value="1"/>
</dbReference>
<dbReference type="GO" id="GO:0005634">
    <property type="term" value="C:nucleus"/>
    <property type="evidence" value="ECO:0007669"/>
    <property type="project" value="UniProtKB-SubCell"/>
</dbReference>
<evidence type="ECO:0000256" key="8">
    <source>
        <dbReference type="ARBA" id="ARBA00022801"/>
    </source>
</evidence>
<dbReference type="CDD" id="cd18805">
    <property type="entry name" value="SF2_C_suv3"/>
    <property type="match status" value="1"/>
</dbReference>
<dbReference type="AlphaFoldDB" id="A0AAV9M3U1"/>
<comment type="cofactor">
    <cofactor evidence="1">
        <name>Mn(2+)</name>
        <dbReference type="ChEBI" id="CHEBI:29035"/>
    </cofactor>
</comment>
<comment type="cofactor">
    <cofactor evidence="2">
        <name>Mg(2+)</name>
        <dbReference type="ChEBI" id="CHEBI:18420"/>
    </cofactor>
</comment>
<comment type="caution">
    <text evidence="20">The sequence shown here is derived from an EMBL/GenBank/DDBJ whole genome shotgun (WGS) entry which is preliminary data.</text>
</comment>
<keyword evidence="10" id="KW-0067">ATP-binding</keyword>
<evidence type="ECO:0000256" key="3">
    <source>
        <dbReference type="ARBA" id="ARBA00004123"/>
    </source>
</evidence>
<dbReference type="SMART" id="SM00490">
    <property type="entry name" value="HELICc"/>
    <property type="match status" value="1"/>
</dbReference>
<keyword evidence="9" id="KW-0347">Helicase</keyword>
<dbReference type="InterPro" id="IPR050699">
    <property type="entry name" value="RNA-DNA_Helicase"/>
</dbReference>
<dbReference type="GO" id="GO:0000965">
    <property type="term" value="P:mitochondrial RNA 3'-end processing"/>
    <property type="evidence" value="ECO:0007669"/>
    <property type="project" value="TreeGrafter"/>
</dbReference>
<dbReference type="Pfam" id="PF18147">
    <property type="entry name" value="Suv3_C_1"/>
    <property type="match status" value="1"/>
</dbReference>
<evidence type="ECO:0000259" key="18">
    <source>
        <dbReference type="PROSITE" id="PS51192"/>
    </source>
</evidence>
<dbReference type="InterPro" id="IPR022192">
    <property type="entry name" value="SUV3_C"/>
</dbReference>
<feature type="domain" description="Helicase ATP-binding" evidence="18">
    <location>
        <begin position="72"/>
        <end position="188"/>
    </location>
</feature>
<evidence type="ECO:0000256" key="10">
    <source>
        <dbReference type="ARBA" id="ARBA00022840"/>
    </source>
</evidence>
<dbReference type="InterPro" id="IPR055206">
    <property type="entry name" value="DEXQc_SUV3"/>
</dbReference>
<dbReference type="FunFam" id="1.20.272.40:FF:000002">
    <property type="entry name" value="ATP-dependent RNA helicase SUV3, mitochondrial"/>
    <property type="match status" value="1"/>
</dbReference>
<dbReference type="GO" id="GO:0016787">
    <property type="term" value="F:hydrolase activity"/>
    <property type="evidence" value="ECO:0007669"/>
    <property type="project" value="UniProtKB-KW"/>
</dbReference>
<feature type="domain" description="Helicase C-terminal" evidence="19">
    <location>
        <begin position="201"/>
        <end position="388"/>
    </location>
</feature>
<organism evidence="20 21">
    <name type="scientific">Solanum pinnatisectum</name>
    <name type="common">tansyleaf nightshade</name>
    <dbReference type="NCBI Taxonomy" id="50273"/>
    <lineage>
        <taxon>Eukaryota</taxon>
        <taxon>Viridiplantae</taxon>
        <taxon>Streptophyta</taxon>
        <taxon>Embryophyta</taxon>
        <taxon>Tracheophyta</taxon>
        <taxon>Spermatophyta</taxon>
        <taxon>Magnoliopsida</taxon>
        <taxon>eudicotyledons</taxon>
        <taxon>Gunneridae</taxon>
        <taxon>Pentapetalae</taxon>
        <taxon>asterids</taxon>
        <taxon>lamiids</taxon>
        <taxon>Solanales</taxon>
        <taxon>Solanaceae</taxon>
        <taxon>Solanoideae</taxon>
        <taxon>Solaneae</taxon>
        <taxon>Solanum</taxon>
    </lineage>
</organism>
<dbReference type="InterPro" id="IPR044774">
    <property type="entry name" value="Suv3_DEXQc"/>
</dbReference>
<accession>A0AAV9M3U1</accession>
<comment type="similarity">
    <text evidence="16">Belongs to the DExH box helicase family.</text>
</comment>
<dbReference type="PANTHER" id="PTHR12131:SF1">
    <property type="entry name" value="ATP-DEPENDENT RNA HELICASE SUPV3L1, MITOCHONDRIAL-RELATED"/>
    <property type="match status" value="1"/>
</dbReference>
<dbReference type="Pfam" id="PF22527">
    <property type="entry name" value="DEXQc_Suv3"/>
    <property type="match status" value="1"/>
</dbReference>
<evidence type="ECO:0000256" key="4">
    <source>
        <dbReference type="ARBA" id="ARBA00004436"/>
    </source>
</evidence>
<keyword evidence="7" id="KW-0547">Nucleotide-binding</keyword>
<dbReference type="Gene3D" id="3.40.50.300">
    <property type="entry name" value="P-loop containing nucleotide triphosphate hydrolases"/>
    <property type="match status" value="2"/>
</dbReference>
<dbReference type="EMBL" id="JAWPEI010000003">
    <property type="protein sequence ID" value="KAK4732393.1"/>
    <property type="molecule type" value="Genomic_DNA"/>
</dbReference>
<protein>
    <recommendedName>
        <fullName evidence="6">RNA helicase</fullName>
        <ecNumber evidence="6">3.6.4.13</ecNumber>
    </recommendedName>
    <alternativeName>
        <fullName evidence="17">Protein SUPPRESSOR OF VAR 3</fullName>
    </alternativeName>
</protein>
<evidence type="ECO:0000313" key="21">
    <source>
        <dbReference type="Proteomes" id="UP001311915"/>
    </source>
</evidence>
<dbReference type="FunFam" id="3.40.50.300:FF:000269">
    <property type="entry name" value="ATP-dependent RNA helicase SUPV3L1, mitochondrial"/>
    <property type="match status" value="1"/>
</dbReference>
<dbReference type="Gene3D" id="1.20.272.40">
    <property type="match status" value="1"/>
</dbReference>
<comment type="catalytic activity">
    <reaction evidence="15">
        <text>ATP + H2O = ADP + phosphate + H(+)</text>
        <dbReference type="Rhea" id="RHEA:13065"/>
        <dbReference type="ChEBI" id="CHEBI:15377"/>
        <dbReference type="ChEBI" id="CHEBI:15378"/>
        <dbReference type="ChEBI" id="CHEBI:30616"/>
        <dbReference type="ChEBI" id="CHEBI:43474"/>
        <dbReference type="ChEBI" id="CHEBI:456216"/>
        <dbReference type="EC" id="3.6.4.13"/>
    </reaction>
</comment>
<evidence type="ECO:0000256" key="6">
    <source>
        <dbReference type="ARBA" id="ARBA00012552"/>
    </source>
</evidence>
<evidence type="ECO:0000313" key="20">
    <source>
        <dbReference type="EMBL" id="KAK4732393.1"/>
    </source>
</evidence>
<evidence type="ECO:0000256" key="15">
    <source>
        <dbReference type="ARBA" id="ARBA00047984"/>
    </source>
</evidence>
<dbReference type="GO" id="GO:0005524">
    <property type="term" value="F:ATP binding"/>
    <property type="evidence" value="ECO:0007669"/>
    <property type="project" value="UniProtKB-KW"/>
</dbReference>
<dbReference type="Proteomes" id="UP001311915">
    <property type="component" value="Unassembled WGS sequence"/>
</dbReference>
<dbReference type="GO" id="GO:0045025">
    <property type="term" value="C:mitochondrial degradosome"/>
    <property type="evidence" value="ECO:0007669"/>
    <property type="project" value="TreeGrafter"/>
</dbReference>
<evidence type="ECO:0000256" key="16">
    <source>
        <dbReference type="ARBA" id="ARBA00060772"/>
    </source>
</evidence>
<dbReference type="FunFam" id="1.20.58.1080:FF:000003">
    <property type="entry name" value="DExH-box ATP-dependent RNA helicase DExH16 mitochondrial"/>
    <property type="match status" value="1"/>
</dbReference>
<keyword evidence="12" id="KW-0496">Mitochondrion</keyword>
<dbReference type="CDD" id="cd17913">
    <property type="entry name" value="DEXQc_Suv3"/>
    <property type="match status" value="1"/>
</dbReference>
<keyword evidence="13" id="KW-0539">Nucleus</keyword>
<dbReference type="FunFam" id="3.40.50.300:FF:001109">
    <property type="entry name" value="ATP-dependent RNA helicase suv3, mitochondrial"/>
    <property type="match status" value="1"/>
</dbReference>
<dbReference type="GO" id="GO:0003724">
    <property type="term" value="F:RNA helicase activity"/>
    <property type="evidence" value="ECO:0007669"/>
    <property type="project" value="UniProtKB-EC"/>
</dbReference>
<name>A0AAV9M3U1_9SOLN</name>
<dbReference type="SUPFAM" id="SSF52540">
    <property type="entry name" value="P-loop containing nucleoside triphosphate hydrolases"/>
    <property type="match status" value="1"/>
</dbReference>
<dbReference type="InterPro" id="IPR001650">
    <property type="entry name" value="Helicase_C-like"/>
</dbReference>
<keyword evidence="11" id="KW-0809">Transit peptide</keyword>
<dbReference type="GO" id="GO:0042645">
    <property type="term" value="C:mitochondrial nucleoid"/>
    <property type="evidence" value="ECO:0007669"/>
    <property type="project" value="UniProtKB-SubCell"/>
</dbReference>
<evidence type="ECO:0000256" key="1">
    <source>
        <dbReference type="ARBA" id="ARBA00001936"/>
    </source>
</evidence>
<dbReference type="Pfam" id="PF00271">
    <property type="entry name" value="Helicase_C"/>
    <property type="match status" value="1"/>
</dbReference>
<evidence type="ECO:0000256" key="11">
    <source>
        <dbReference type="ARBA" id="ARBA00022946"/>
    </source>
</evidence>
<comment type="subunit">
    <text evidence="5">Homodimer; in free form. Component of the mitochondrial degradosome (mtEXO) complex which is a heteropentamer containing 2 copies of SUPV3L1 and 3 copies of PNPT1.</text>
</comment>
<evidence type="ECO:0000256" key="12">
    <source>
        <dbReference type="ARBA" id="ARBA00023128"/>
    </source>
</evidence>
<gene>
    <name evidence="20" type="ORF">R3W88_025381</name>
</gene>
<evidence type="ECO:0000256" key="9">
    <source>
        <dbReference type="ARBA" id="ARBA00022806"/>
    </source>
</evidence>
<dbReference type="EC" id="3.6.4.13" evidence="6"/>
<evidence type="ECO:0000256" key="2">
    <source>
        <dbReference type="ARBA" id="ARBA00001946"/>
    </source>
</evidence>
<evidence type="ECO:0000256" key="7">
    <source>
        <dbReference type="ARBA" id="ARBA00022741"/>
    </source>
</evidence>
<keyword evidence="8" id="KW-0378">Hydrolase</keyword>
<proteinExistence type="inferred from homology"/>
<keyword evidence="21" id="KW-1185">Reference proteome</keyword>
<dbReference type="Pfam" id="PF12513">
    <property type="entry name" value="SUV3_C"/>
    <property type="match status" value="1"/>
</dbReference>
<dbReference type="PROSITE" id="PS51192">
    <property type="entry name" value="HELICASE_ATP_BIND_1"/>
    <property type="match status" value="1"/>
</dbReference>
<dbReference type="InterPro" id="IPR014001">
    <property type="entry name" value="Helicase_ATP-bd"/>
</dbReference>
<sequence>MASLLFRRRLSPAIISYKSLLHGGGEFYLLPGNMATEASFGICNCLRKFRSSTAARKVDFTDLTRPHTWYPHARKKSRNVFLHVGPTNSGKTYYALKQLESSSSGVYCGPLRLLAWEVAKRLNKSNVPCDLITGQEREEVEGARHKSITVEMADVTSDYDCAIIDEVQMIGCRTRGSSFTRALLGLAANDLHLCGDAAAVPLVQEILKVTGDTIKVQYYERLSPLVPLKVPLGSFSKIRTGDCVVTFSRTEIYKMKKQIEAGGMHRCSVVYGSLPPETRTRQATMFNDASSNSDVLVASDAIGMGLNLNISRIIFSTLQKFDGVEIRDLTVPEIKQIAGRAGRYKSNFPVGEVTCLNADDLPLLHSSLDYPSPVLERAGVFPNFDLLYMYSRLHPKHGIHEILDHFMDNAKLSEHYFIANCDELLKVAAIIDTLPLSLHDKYLFCISPVEMDDDISSQGLTQFATNYSNNGLVRLREIFTPGTLKVPTSHTALKELESIHKVLDLYVWLSYRLEESFPDRELASSQKAICSMLIEEFLEGQGWQRPRTKRLTQKSRSISLISQETRQKF</sequence>
<evidence type="ECO:0000256" key="13">
    <source>
        <dbReference type="ARBA" id="ARBA00023242"/>
    </source>
</evidence>